<protein>
    <submittedName>
        <fullName evidence="2">Coiled-coil-helix-coiled-coil-helix domain-containing protein 10, mitochondrial</fullName>
    </submittedName>
</protein>
<dbReference type="EMBL" id="VRMN01000001">
    <property type="protein sequence ID" value="KAA8499446.1"/>
    <property type="molecule type" value="Genomic_DNA"/>
</dbReference>
<name>A0A5J4Z6V0_PORPP</name>
<reference evidence="3" key="1">
    <citation type="journal article" date="2019" name="Nat. Commun.">
        <title>Expansion of phycobilisome linker gene families in mesophilic red algae.</title>
        <authorList>
            <person name="Lee J."/>
            <person name="Kim D."/>
            <person name="Bhattacharya D."/>
            <person name="Yoon H.S."/>
        </authorList>
    </citation>
    <scope>NUCLEOTIDE SEQUENCE [LARGE SCALE GENOMIC DNA]</scope>
    <source>
        <strain evidence="3">CCMP 1328</strain>
    </source>
</reference>
<comment type="caution">
    <text evidence="2">The sequence shown here is derived from an EMBL/GenBank/DDBJ whole genome shotgun (WGS) entry which is preliminary data.</text>
</comment>
<gene>
    <name evidence="2" type="ORF">FVE85_7031</name>
</gene>
<accession>A0A5J4Z6V0</accession>
<dbReference type="PANTHER" id="PTHR13523:SF2">
    <property type="entry name" value="COILED-COIL-HELIX-COILED-COIL-HELIX DOMAIN CONTAINING 2, ISOFORM A-RELATED"/>
    <property type="match status" value="1"/>
</dbReference>
<evidence type="ECO:0000313" key="3">
    <source>
        <dbReference type="Proteomes" id="UP000324585"/>
    </source>
</evidence>
<evidence type="ECO:0000256" key="1">
    <source>
        <dbReference type="SAM" id="MobiDB-lite"/>
    </source>
</evidence>
<dbReference type="GO" id="GO:0005634">
    <property type="term" value="C:nucleus"/>
    <property type="evidence" value="ECO:0007669"/>
    <property type="project" value="TreeGrafter"/>
</dbReference>
<evidence type="ECO:0000313" key="2">
    <source>
        <dbReference type="EMBL" id="KAA8499446.1"/>
    </source>
</evidence>
<dbReference type="InterPro" id="IPR055304">
    <property type="entry name" value="CHCHD2/10-like"/>
</dbReference>
<keyword evidence="3" id="KW-1185">Reference proteome</keyword>
<dbReference type="AlphaFoldDB" id="A0A5J4Z6V0"/>
<proteinExistence type="predicted"/>
<dbReference type="GO" id="GO:0005739">
    <property type="term" value="C:mitochondrion"/>
    <property type="evidence" value="ECO:0007669"/>
    <property type="project" value="TreeGrafter"/>
</dbReference>
<dbReference type="Proteomes" id="UP000324585">
    <property type="component" value="Unassembled WGS sequence"/>
</dbReference>
<feature type="region of interest" description="Disordered" evidence="1">
    <location>
        <begin position="28"/>
        <end position="63"/>
    </location>
</feature>
<sequence length="106" mass="10892">MMAQIAANATSTALGVAAGRAIDRTFFGGGSAPAAEGDTQDAEEAAPQQYASAGAPKAANGGACSFESSEFSKCLETSDASACQWYFDLLSQCQQNAKENAQYAQH</sequence>
<dbReference type="GO" id="GO:0007005">
    <property type="term" value="P:mitochondrion organization"/>
    <property type="evidence" value="ECO:0007669"/>
    <property type="project" value="InterPro"/>
</dbReference>
<dbReference type="PANTHER" id="PTHR13523">
    <property type="entry name" value="COILED-COIL-HELIX-COILED-COIL-HELIX DOMAIN CONTAINING 2/NUR77"/>
    <property type="match status" value="1"/>
</dbReference>
<dbReference type="OrthoDB" id="1106148at2759"/>
<organism evidence="2 3">
    <name type="scientific">Porphyridium purpureum</name>
    <name type="common">Red alga</name>
    <name type="synonym">Porphyridium cruentum</name>
    <dbReference type="NCBI Taxonomy" id="35688"/>
    <lineage>
        <taxon>Eukaryota</taxon>
        <taxon>Rhodophyta</taxon>
        <taxon>Bangiophyceae</taxon>
        <taxon>Porphyridiales</taxon>
        <taxon>Porphyridiaceae</taxon>
        <taxon>Porphyridium</taxon>
    </lineage>
</organism>